<reference evidence="1" key="1">
    <citation type="submission" date="2020-03" db="EMBL/GenBank/DDBJ databases">
        <title>The deep terrestrial virosphere.</title>
        <authorList>
            <person name="Holmfeldt K."/>
            <person name="Nilsson E."/>
            <person name="Simone D."/>
            <person name="Lopez-Fernandez M."/>
            <person name="Wu X."/>
            <person name="de Brujin I."/>
            <person name="Lundin D."/>
            <person name="Andersson A."/>
            <person name="Bertilsson S."/>
            <person name="Dopson M."/>
        </authorList>
    </citation>
    <scope>NUCLEOTIDE SEQUENCE</scope>
    <source>
        <strain evidence="1">MM415A01206</strain>
    </source>
</reference>
<protein>
    <submittedName>
        <fullName evidence="1">Uncharacterized protein</fullName>
    </submittedName>
</protein>
<dbReference type="EMBL" id="MT142305">
    <property type="protein sequence ID" value="QJA77835.1"/>
    <property type="molecule type" value="Genomic_DNA"/>
</dbReference>
<sequence>MYKILENGVQRLSDMACIPEAEGNTDWQEYKKWLAEGGVPDPEFTQAELDQQAAAEAERLQMIQGISDNLPSWAQVRTAVINAFPDPAQQNIMLKQAQVVYWLAKNSAE</sequence>
<accession>A0A6M3K7U8</accession>
<evidence type="ECO:0000313" key="1">
    <source>
        <dbReference type="EMBL" id="QJA77835.1"/>
    </source>
</evidence>
<proteinExistence type="predicted"/>
<name>A0A6M3K7U8_9ZZZZ</name>
<gene>
    <name evidence="1" type="ORF">MM415A01206_0011</name>
</gene>
<dbReference type="AlphaFoldDB" id="A0A6M3K7U8"/>
<organism evidence="1">
    <name type="scientific">viral metagenome</name>
    <dbReference type="NCBI Taxonomy" id="1070528"/>
    <lineage>
        <taxon>unclassified sequences</taxon>
        <taxon>metagenomes</taxon>
        <taxon>organismal metagenomes</taxon>
    </lineage>
</organism>